<evidence type="ECO:0000313" key="3">
    <source>
        <dbReference type="EMBL" id="CEM39582.1"/>
    </source>
</evidence>
<evidence type="ECO:0000256" key="1">
    <source>
        <dbReference type="SAM" id="MobiDB-lite"/>
    </source>
</evidence>
<name>A0A0G4H6V2_9ALVE</name>
<dbReference type="InterPro" id="IPR036873">
    <property type="entry name" value="Rhodanese-like_dom_sf"/>
</dbReference>
<dbReference type="Pfam" id="PF00581">
    <property type="entry name" value="Rhodanese"/>
    <property type="match status" value="1"/>
</dbReference>
<dbReference type="VEuPathDB" id="CryptoDB:Cvel_5795"/>
<feature type="domain" description="Rhodanese" evidence="2">
    <location>
        <begin position="119"/>
        <end position="222"/>
    </location>
</feature>
<dbReference type="AlphaFoldDB" id="A0A0G4H6V2"/>
<feature type="region of interest" description="Disordered" evidence="1">
    <location>
        <begin position="71"/>
        <end position="91"/>
    </location>
</feature>
<dbReference type="InterPro" id="IPR001763">
    <property type="entry name" value="Rhodanese-like_dom"/>
</dbReference>
<protein>
    <recommendedName>
        <fullName evidence="2">Rhodanese domain-containing protein</fullName>
    </recommendedName>
</protein>
<accession>A0A0G4H6V2</accession>
<proteinExistence type="predicted"/>
<sequence>MRGASPPSGDFVEGDGGLDRRKKAETEFLSYHQRACPGAETASTEDIVEEMKAFLSAGAAAEGGVQWLQGAGTNDESEETAEATRGHSSRASLMAARFAQEIQKEKKQSPGGKLRGLLSRGGPVLVDVRDEEERRVSVIPGSFSKDEFEREVAGLTEESQLKTTTEDAKEPFDPSAVRVVPYCTIGYRSGLCVRDLKVRGFTQSRNGEGVILWAHKLSHSSYRRETASAI</sequence>
<evidence type="ECO:0000259" key="2">
    <source>
        <dbReference type="PROSITE" id="PS50206"/>
    </source>
</evidence>
<dbReference type="SUPFAM" id="SSF52821">
    <property type="entry name" value="Rhodanese/Cell cycle control phosphatase"/>
    <property type="match status" value="1"/>
</dbReference>
<organism evidence="3">
    <name type="scientific">Chromera velia CCMP2878</name>
    <dbReference type="NCBI Taxonomy" id="1169474"/>
    <lineage>
        <taxon>Eukaryota</taxon>
        <taxon>Sar</taxon>
        <taxon>Alveolata</taxon>
        <taxon>Colpodellida</taxon>
        <taxon>Chromeraceae</taxon>
        <taxon>Chromera</taxon>
    </lineage>
</organism>
<gene>
    <name evidence="3" type="ORF">Cvel_5795</name>
</gene>
<dbReference type="SMART" id="SM00450">
    <property type="entry name" value="RHOD"/>
    <property type="match status" value="1"/>
</dbReference>
<dbReference type="PROSITE" id="PS50206">
    <property type="entry name" value="RHODANESE_3"/>
    <property type="match status" value="1"/>
</dbReference>
<reference evidence="3" key="1">
    <citation type="submission" date="2014-11" db="EMBL/GenBank/DDBJ databases">
        <authorList>
            <person name="Otto D Thomas"/>
            <person name="Naeem Raeece"/>
        </authorList>
    </citation>
    <scope>NUCLEOTIDE SEQUENCE</scope>
</reference>
<dbReference type="Gene3D" id="3.40.250.10">
    <property type="entry name" value="Rhodanese-like domain"/>
    <property type="match status" value="1"/>
</dbReference>
<dbReference type="EMBL" id="CDMZ01001940">
    <property type="protein sequence ID" value="CEM39582.1"/>
    <property type="molecule type" value="Genomic_DNA"/>
</dbReference>
<dbReference type="CDD" id="cd00158">
    <property type="entry name" value="RHOD"/>
    <property type="match status" value="1"/>
</dbReference>